<organism evidence="3 4">
    <name type="scientific">Nakamurella endophytica</name>
    <dbReference type="NCBI Taxonomy" id="1748367"/>
    <lineage>
        <taxon>Bacteria</taxon>
        <taxon>Bacillati</taxon>
        <taxon>Actinomycetota</taxon>
        <taxon>Actinomycetes</taxon>
        <taxon>Nakamurellales</taxon>
        <taxon>Nakamurellaceae</taxon>
        <taxon>Nakamurella</taxon>
    </lineage>
</organism>
<dbReference type="Proteomes" id="UP000655208">
    <property type="component" value="Unassembled WGS sequence"/>
</dbReference>
<accession>A0A917WP86</accession>
<evidence type="ECO:0000256" key="1">
    <source>
        <dbReference type="SAM" id="MobiDB-lite"/>
    </source>
</evidence>
<keyword evidence="2" id="KW-0472">Membrane</keyword>
<keyword evidence="4" id="KW-1185">Reference proteome</keyword>
<evidence type="ECO:0008006" key="5">
    <source>
        <dbReference type="Google" id="ProtNLM"/>
    </source>
</evidence>
<reference evidence="3" key="2">
    <citation type="submission" date="2020-09" db="EMBL/GenBank/DDBJ databases">
        <authorList>
            <person name="Sun Q."/>
            <person name="Zhou Y."/>
        </authorList>
    </citation>
    <scope>NUCLEOTIDE SEQUENCE</scope>
    <source>
        <strain evidence="3">CGMCC 4.7308</strain>
    </source>
</reference>
<keyword evidence="2" id="KW-0812">Transmembrane</keyword>
<protein>
    <recommendedName>
        <fullName evidence="5">DUF3105 domain-containing protein</fullName>
    </recommendedName>
</protein>
<feature type="compositionally biased region" description="Low complexity" evidence="1">
    <location>
        <begin position="271"/>
        <end position="325"/>
    </location>
</feature>
<comment type="caution">
    <text evidence="3">The sequence shown here is derived from an EMBL/GenBank/DDBJ whole genome shotgun (WGS) entry which is preliminary data.</text>
</comment>
<keyword evidence="2" id="KW-1133">Transmembrane helix</keyword>
<reference evidence="3" key="1">
    <citation type="journal article" date="2014" name="Int. J. Syst. Evol. Microbiol.">
        <title>Complete genome sequence of Corynebacterium casei LMG S-19264T (=DSM 44701T), isolated from a smear-ripened cheese.</title>
        <authorList>
            <consortium name="US DOE Joint Genome Institute (JGI-PGF)"/>
            <person name="Walter F."/>
            <person name="Albersmeier A."/>
            <person name="Kalinowski J."/>
            <person name="Ruckert C."/>
        </authorList>
    </citation>
    <scope>NUCLEOTIDE SEQUENCE</scope>
    <source>
        <strain evidence="3">CGMCC 4.7308</strain>
    </source>
</reference>
<dbReference type="EMBL" id="BMNA01000019">
    <property type="protein sequence ID" value="GGM18168.1"/>
    <property type="molecule type" value="Genomic_DNA"/>
</dbReference>
<feature type="region of interest" description="Disordered" evidence="1">
    <location>
        <begin position="231"/>
        <end position="325"/>
    </location>
</feature>
<sequence length="325" mass="33376">MMASGKSAKRSRPVAPVVSRRQGLPWITIGAVAVVVALIAAIFVVVYSKQRDKDADAAAAAPWVPSADNMDPSTAIPGIYVGKSVTADGTITYPDYKAALHVNATQRVAYDRFPPVGGPHDATWAACNGVVYGKAVRDENMVHTLEHGAVWIAYNPAKLAPGDLDVLKGLVTGQTFISMSPYPTLDQPISLQSWGHQLKVQSASDPRVKEFITALRLNQYVYPEIGATCDQPTFDTENPPAFDPSPRGADAIPLSGAGLTTATSEMAGADSGSQSGEVSGVQTGATSGAATSPAVTAGSGTAGTAPVTPSATAGTGTPAATPTSR</sequence>
<feature type="transmembrane region" description="Helical" evidence="2">
    <location>
        <begin position="26"/>
        <end position="47"/>
    </location>
</feature>
<gene>
    <name evidence="3" type="ORF">GCM10011594_42810</name>
</gene>
<evidence type="ECO:0000313" key="4">
    <source>
        <dbReference type="Proteomes" id="UP000655208"/>
    </source>
</evidence>
<dbReference type="Pfam" id="PF11303">
    <property type="entry name" value="DUF3105"/>
    <property type="match status" value="1"/>
</dbReference>
<dbReference type="AlphaFoldDB" id="A0A917WP86"/>
<name>A0A917WP86_9ACTN</name>
<evidence type="ECO:0000256" key="2">
    <source>
        <dbReference type="SAM" id="Phobius"/>
    </source>
</evidence>
<evidence type="ECO:0000313" key="3">
    <source>
        <dbReference type="EMBL" id="GGM18168.1"/>
    </source>
</evidence>
<proteinExistence type="predicted"/>
<dbReference type="InterPro" id="IPR021454">
    <property type="entry name" value="DUF3105"/>
</dbReference>
<dbReference type="RefSeq" id="WP_229674735.1">
    <property type="nucleotide sequence ID" value="NZ_BMNA01000019.1"/>
</dbReference>